<comment type="caution">
    <text evidence="2">The sequence shown here is derived from an EMBL/GenBank/DDBJ whole genome shotgun (WGS) entry which is preliminary data.</text>
</comment>
<sequence length="78" mass="8476">MSQTVAFVLPLPVAFALVVLLVVLVMLSAVALSLRKPPPLREPARGELREEADAATFRLGRLEIDGIADLSSPQRRAR</sequence>
<keyword evidence="3" id="KW-1185">Reference proteome</keyword>
<keyword evidence="1" id="KW-0472">Membrane</keyword>
<keyword evidence="1" id="KW-1133">Transmembrane helix</keyword>
<gene>
    <name evidence="2" type="ORF">ACFFJK_11415</name>
</gene>
<protein>
    <submittedName>
        <fullName evidence="2">Uncharacterized protein</fullName>
    </submittedName>
</protein>
<accession>A0ABV6FGP7</accession>
<feature type="transmembrane region" description="Helical" evidence="1">
    <location>
        <begin position="6"/>
        <end position="32"/>
    </location>
</feature>
<name>A0ABV6FGP7_9BURK</name>
<keyword evidence="1" id="KW-0812">Transmembrane</keyword>
<organism evidence="2 3">
    <name type="scientific">Massilia consociata</name>
    <dbReference type="NCBI Taxonomy" id="760117"/>
    <lineage>
        <taxon>Bacteria</taxon>
        <taxon>Pseudomonadati</taxon>
        <taxon>Pseudomonadota</taxon>
        <taxon>Betaproteobacteria</taxon>
        <taxon>Burkholderiales</taxon>
        <taxon>Oxalobacteraceae</taxon>
        <taxon>Telluria group</taxon>
        <taxon>Massilia</taxon>
    </lineage>
</organism>
<evidence type="ECO:0000313" key="3">
    <source>
        <dbReference type="Proteomes" id="UP001589773"/>
    </source>
</evidence>
<evidence type="ECO:0000256" key="1">
    <source>
        <dbReference type="SAM" id="Phobius"/>
    </source>
</evidence>
<reference evidence="2 3" key="1">
    <citation type="submission" date="2024-09" db="EMBL/GenBank/DDBJ databases">
        <authorList>
            <person name="Sun Q."/>
            <person name="Mori K."/>
        </authorList>
    </citation>
    <scope>NUCLEOTIDE SEQUENCE [LARGE SCALE GENOMIC DNA]</scope>
    <source>
        <strain evidence="2 3">CCM 7792</strain>
    </source>
</reference>
<proteinExistence type="predicted"/>
<dbReference type="RefSeq" id="WP_379679260.1">
    <property type="nucleotide sequence ID" value="NZ_JBHLWP010000011.1"/>
</dbReference>
<dbReference type="EMBL" id="JBHLWP010000011">
    <property type="protein sequence ID" value="MFC0252497.1"/>
    <property type="molecule type" value="Genomic_DNA"/>
</dbReference>
<evidence type="ECO:0000313" key="2">
    <source>
        <dbReference type="EMBL" id="MFC0252497.1"/>
    </source>
</evidence>
<dbReference type="Proteomes" id="UP001589773">
    <property type="component" value="Unassembled WGS sequence"/>
</dbReference>